<keyword evidence="4 10" id="KW-1133">Transmembrane helix</keyword>
<dbReference type="SUPFAM" id="SSF81340">
    <property type="entry name" value="Clc chloride channel"/>
    <property type="match status" value="1"/>
</dbReference>
<feature type="transmembrane region" description="Helical" evidence="10">
    <location>
        <begin position="212"/>
        <end position="237"/>
    </location>
</feature>
<evidence type="ECO:0000313" key="12">
    <source>
        <dbReference type="Proteomes" id="UP001156905"/>
    </source>
</evidence>
<dbReference type="InterPro" id="IPR050368">
    <property type="entry name" value="ClC-type_chloride_channel"/>
</dbReference>
<feature type="transmembrane region" description="Helical" evidence="10">
    <location>
        <begin position="389"/>
        <end position="412"/>
    </location>
</feature>
<evidence type="ECO:0000256" key="2">
    <source>
        <dbReference type="ARBA" id="ARBA00022448"/>
    </source>
</evidence>
<evidence type="ECO:0000256" key="8">
    <source>
        <dbReference type="ARBA" id="ARBA00023214"/>
    </source>
</evidence>
<feature type="transmembrane region" description="Helical" evidence="10">
    <location>
        <begin position="40"/>
        <end position="66"/>
    </location>
</feature>
<dbReference type="Gene3D" id="3.10.580.10">
    <property type="entry name" value="CBS-domain"/>
    <property type="match status" value="1"/>
</dbReference>
<keyword evidence="12" id="KW-1185">Reference proteome</keyword>
<dbReference type="Pfam" id="PF00654">
    <property type="entry name" value="Voltage_CLC"/>
    <property type="match status" value="1"/>
</dbReference>
<feature type="transmembrane region" description="Helical" evidence="10">
    <location>
        <begin position="354"/>
        <end position="377"/>
    </location>
</feature>
<reference evidence="12" key="1">
    <citation type="journal article" date="2019" name="Int. J. Syst. Evol. Microbiol.">
        <title>The Global Catalogue of Microorganisms (GCM) 10K type strain sequencing project: providing services to taxonomists for standard genome sequencing and annotation.</title>
        <authorList>
            <consortium name="The Broad Institute Genomics Platform"/>
            <consortium name="The Broad Institute Genome Sequencing Center for Infectious Disease"/>
            <person name="Wu L."/>
            <person name="Ma J."/>
        </authorList>
    </citation>
    <scope>NUCLEOTIDE SEQUENCE [LARGE SCALE GENOMIC DNA]</scope>
    <source>
        <strain evidence="12">NBRC 102520</strain>
    </source>
</reference>
<protein>
    <submittedName>
        <fullName evidence="11">Chloride channel protein</fullName>
    </submittedName>
</protein>
<keyword evidence="7" id="KW-0869">Chloride channel</keyword>
<dbReference type="InterPro" id="IPR046342">
    <property type="entry name" value="CBS_dom_sf"/>
</dbReference>
<dbReference type="Gene3D" id="1.10.3080.10">
    <property type="entry name" value="Clc chloride channel"/>
    <property type="match status" value="1"/>
</dbReference>
<dbReference type="InterPro" id="IPR014743">
    <property type="entry name" value="Cl-channel_core"/>
</dbReference>
<evidence type="ECO:0000256" key="5">
    <source>
        <dbReference type="ARBA" id="ARBA00023065"/>
    </source>
</evidence>
<keyword evidence="5" id="KW-0406">Ion transport</keyword>
<dbReference type="PANTHER" id="PTHR43427:SF6">
    <property type="entry name" value="CHLORIDE CHANNEL PROTEIN CLC-E"/>
    <property type="match status" value="1"/>
</dbReference>
<evidence type="ECO:0000256" key="10">
    <source>
        <dbReference type="SAM" id="Phobius"/>
    </source>
</evidence>
<sequence>MPVFARIRHIVDRKRSHKGSNKASNRMLVRVRALLRSNEFYLIPLALLIGTAAGVVVTLMAEIAQIAHVLIFGIPVDVRLSANAYVNPWAALSAPALGGLALGIMEWSRRRLKISSAVDPIEANALRGGNLSLRDSVVVSSQTLISNGCGASVGLEAGYTQIGSGIASLLGQFFNLRRNDLRLIVGCGAAAAIAAAFGAPITGAFYACELIVGVYAVGSAAPILAASLAGALTAQWLGGAPYSIEIPKVSTVGIEQYLALIGLALVTGGVGIAVMRSSSTFERLFAWLPVWLRPVIGGLIVGSFAIATPQVLAAGHGAMVLDLFHDMTIGLIALIIALKLTACLISLASGFRGGLFFASLFVGSLIGKFFAAVLLLISPNFAIDPLVAMLTGMATLGVAIVGGPLTMSFLVLEMTRNVDVTAVVLAGCIVTSICVRFMFGHSFSTWRLHLRGETIRSANDVGWLRNLTVERMMRSDVGKVPSSTTIAATRREFALGSRPGIVVVNNADEYVGLVMLPDLFSSDLDTIADDIQVIELARYTDIVLIPEMNVKSAMAVFDEAEAEMLAVVESADGRKVVGFLTETFARRRYVEEIDKATRGVLGALS</sequence>
<dbReference type="EMBL" id="BSOW01000026">
    <property type="protein sequence ID" value="GLR89583.1"/>
    <property type="molecule type" value="Genomic_DNA"/>
</dbReference>
<proteinExistence type="predicted"/>
<name>A0ABQ6B736_9BRAD</name>
<keyword evidence="9" id="KW-0407">Ion channel</keyword>
<feature type="transmembrane region" description="Helical" evidence="10">
    <location>
        <begin position="183"/>
        <end position="206"/>
    </location>
</feature>
<accession>A0ABQ6B736</accession>
<feature type="transmembrane region" description="Helical" evidence="10">
    <location>
        <begin position="257"/>
        <end position="275"/>
    </location>
</feature>
<keyword evidence="2" id="KW-0813">Transport</keyword>
<gene>
    <name evidence="11" type="primary">clc</name>
    <name evidence="11" type="ORF">GCM10007857_62960</name>
</gene>
<evidence type="ECO:0000256" key="6">
    <source>
        <dbReference type="ARBA" id="ARBA00023136"/>
    </source>
</evidence>
<feature type="transmembrane region" description="Helical" evidence="10">
    <location>
        <begin position="327"/>
        <end position="348"/>
    </location>
</feature>
<evidence type="ECO:0000256" key="9">
    <source>
        <dbReference type="ARBA" id="ARBA00023303"/>
    </source>
</evidence>
<dbReference type="Proteomes" id="UP001156905">
    <property type="component" value="Unassembled WGS sequence"/>
</dbReference>
<organism evidence="11 12">
    <name type="scientific">Bradyrhizobium iriomotense</name>
    <dbReference type="NCBI Taxonomy" id="441950"/>
    <lineage>
        <taxon>Bacteria</taxon>
        <taxon>Pseudomonadati</taxon>
        <taxon>Pseudomonadota</taxon>
        <taxon>Alphaproteobacteria</taxon>
        <taxon>Hyphomicrobiales</taxon>
        <taxon>Nitrobacteraceae</taxon>
        <taxon>Bradyrhizobium</taxon>
    </lineage>
</organism>
<feature type="transmembrane region" description="Helical" evidence="10">
    <location>
        <begin position="295"/>
        <end position="315"/>
    </location>
</feature>
<evidence type="ECO:0000313" key="11">
    <source>
        <dbReference type="EMBL" id="GLR89583.1"/>
    </source>
</evidence>
<dbReference type="PANTHER" id="PTHR43427">
    <property type="entry name" value="CHLORIDE CHANNEL PROTEIN CLC-E"/>
    <property type="match status" value="1"/>
</dbReference>
<comment type="caution">
    <text evidence="11">The sequence shown here is derived from an EMBL/GenBank/DDBJ whole genome shotgun (WGS) entry which is preliminary data.</text>
</comment>
<dbReference type="CDD" id="cd00400">
    <property type="entry name" value="Voltage_gated_ClC"/>
    <property type="match status" value="1"/>
</dbReference>
<dbReference type="SUPFAM" id="SSF54631">
    <property type="entry name" value="CBS-domain pair"/>
    <property type="match status" value="1"/>
</dbReference>
<feature type="transmembrane region" description="Helical" evidence="10">
    <location>
        <begin position="418"/>
        <end position="439"/>
    </location>
</feature>
<evidence type="ECO:0000256" key="1">
    <source>
        <dbReference type="ARBA" id="ARBA00004141"/>
    </source>
</evidence>
<keyword evidence="6 10" id="KW-0472">Membrane</keyword>
<evidence type="ECO:0000256" key="7">
    <source>
        <dbReference type="ARBA" id="ARBA00023173"/>
    </source>
</evidence>
<comment type="subcellular location">
    <subcellularLocation>
        <location evidence="1">Membrane</location>
        <topology evidence="1">Multi-pass membrane protein</topology>
    </subcellularLocation>
</comment>
<evidence type="ECO:0000256" key="4">
    <source>
        <dbReference type="ARBA" id="ARBA00022989"/>
    </source>
</evidence>
<keyword evidence="8" id="KW-0868">Chloride</keyword>
<dbReference type="InterPro" id="IPR001807">
    <property type="entry name" value="ClC"/>
</dbReference>
<feature type="transmembrane region" description="Helical" evidence="10">
    <location>
        <begin position="86"/>
        <end position="105"/>
    </location>
</feature>
<evidence type="ECO:0000256" key="3">
    <source>
        <dbReference type="ARBA" id="ARBA00022692"/>
    </source>
</evidence>
<keyword evidence="3 10" id="KW-0812">Transmembrane</keyword>